<feature type="region of interest" description="Disordered" evidence="2">
    <location>
        <begin position="1"/>
        <end position="32"/>
    </location>
</feature>
<feature type="region of interest" description="Disordered" evidence="2">
    <location>
        <begin position="214"/>
        <end position="252"/>
    </location>
</feature>
<feature type="compositionally biased region" description="Basic and acidic residues" evidence="2">
    <location>
        <begin position="233"/>
        <end position="242"/>
    </location>
</feature>
<dbReference type="GO" id="GO:0060090">
    <property type="term" value="F:molecular adaptor activity"/>
    <property type="evidence" value="ECO:0007669"/>
    <property type="project" value="TreeGrafter"/>
</dbReference>
<name>A0A0K2V3J5_LEPSM</name>
<sequence>MISTIDPPNSSASNKSSSGGLKGSRRPSYVGLSKSVSGYSTLYKLSDERAPATIIPVSKDPQTLDAMRQEFHYCKVSVETVRESSPGSDSNSSSSSSIGGCGNLVQKQIERLYGGKLNAAVIRSPPRSEEKLESRDLTDTSPALELKVPAVFRLLRPEFREQLKMHSCTVEIPGETLAKKERIIPITKIGHTKTPPPKERIIPIQRENQKPLIKPALPAKPTSPLMFPSSPVKESEPPKIEESPAPLPSSKETLLPAKSELFSEESSASDDDEHSSHIQGGLRERELLCTIVEEDNESTASGYSLPRVNGHRSVPMHVENIPEKVEDEAIDLLPKKDGNYFIKLIENEVFKFEEQICDFEEDLCNNEALMNEDVQECILAAIGKAKLLMGQKLAQFRGLCDRNINSTIESDPFVPTSDDLAGFWDMVFIQVEHIHFLFAELVEIRKNGWKKPEVDVKLPTTNGRNSFNSKTKDSRPLKKKKNPASQKPKSEAAKARDEARRKMLEERKKQLMKQKQSETQNNNNSSNANGLVMFL</sequence>
<feature type="compositionally biased region" description="Polar residues" evidence="2">
    <location>
        <begin position="459"/>
        <end position="469"/>
    </location>
</feature>
<dbReference type="GO" id="GO:0023052">
    <property type="term" value="P:signaling"/>
    <property type="evidence" value="ECO:0007669"/>
    <property type="project" value="InterPro"/>
</dbReference>
<dbReference type="GO" id="GO:0098978">
    <property type="term" value="C:glutamatergic synapse"/>
    <property type="evidence" value="ECO:0007669"/>
    <property type="project" value="TreeGrafter"/>
</dbReference>
<evidence type="ECO:0000256" key="2">
    <source>
        <dbReference type="SAM" id="MobiDB-lite"/>
    </source>
</evidence>
<reference evidence="3" key="1">
    <citation type="submission" date="2014-05" db="EMBL/GenBank/DDBJ databases">
        <authorList>
            <person name="Chronopoulou M."/>
        </authorList>
    </citation>
    <scope>NUCLEOTIDE SEQUENCE</scope>
    <source>
        <tissue evidence="3">Whole organism</tissue>
    </source>
</reference>
<organism evidence="3">
    <name type="scientific">Lepeophtheirus salmonis</name>
    <name type="common">Salmon louse</name>
    <name type="synonym">Caligus salmonis</name>
    <dbReference type="NCBI Taxonomy" id="72036"/>
    <lineage>
        <taxon>Eukaryota</taxon>
        <taxon>Metazoa</taxon>
        <taxon>Ecdysozoa</taxon>
        <taxon>Arthropoda</taxon>
        <taxon>Crustacea</taxon>
        <taxon>Multicrustacea</taxon>
        <taxon>Hexanauplia</taxon>
        <taxon>Copepoda</taxon>
        <taxon>Siphonostomatoida</taxon>
        <taxon>Caligidae</taxon>
        <taxon>Lepeophtheirus</taxon>
    </lineage>
</organism>
<protein>
    <submittedName>
        <fullName evidence="3">Uncharacterized protein</fullName>
    </submittedName>
</protein>
<dbReference type="EMBL" id="HACA01027346">
    <property type="protein sequence ID" value="CDW44707.1"/>
    <property type="molecule type" value="Transcribed_RNA"/>
</dbReference>
<comment type="similarity">
    <text evidence="1">Belongs to the SAPAP family.</text>
</comment>
<feature type="compositionally biased region" description="Basic and acidic residues" evidence="2">
    <location>
        <begin position="488"/>
        <end position="509"/>
    </location>
</feature>
<feature type="compositionally biased region" description="Low complexity" evidence="2">
    <location>
        <begin position="7"/>
        <end position="19"/>
    </location>
</feature>
<feature type="region of interest" description="Disordered" evidence="2">
    <location>
        <begin position="454"/>
        <end position="535"/>
    </location>
</feature>
<proteinExistence type="inferred from homology"/>
<dbReference type="PANTHER" id="PTHR12353">
    <property type="entry name" value="DISKS LARGE-ASSOCIATED PROTEIN DAP SAP90/PSD-95-ASSOCIATED PROTEIN"/>
    <property type="match status" value="1"/>
</dbReference>
<dbReference type="Pfam" id="PF03359">
    <property type="entry name" value="GKAP"/>
    <property type="match status" value="1"/>
</dbReference>
<dbReference type="GO" id="GO:0099572">
    <property type="term" value="C:postsynaptic specialization"/>
    <property type="evidence" value="ECO:0007669"/>
    <property type="project" value="TreeGrafter"/>
</dbReference>
<dbReference type="PANTHER" id="PTHR12353:SF31">
    <property type="entry name" value="LD44824P"/>
    <property type="match status" value="1"/>
</dbReference>
<dbReference type="InterPro" id="IPR005026">
    <property type="entry name" value="SAPAP"/>
</dbReference>
<dbReference type="OrthoDB" id="10023951at2759"/>
<accession>A0A0K2V3J5</accession>
<dbReference type="AlphaFoldDB" id="A0A0K2V3J5"/>
<evidence type="ECO:0000256" key="1">
    <source>
        <dbReference type="ARBA" id="ARBA00008839"/>
    </source>
</evidence>
<feature type="region of interest" description="Disordered" evidence="2">
    <location>
        <begin position="261"/>
        <end position="280"/>
    </location>
</feature>
<evidence type="ECO:0000313" key="3">
    <source>
        <dbReference type="EMBL" id="CDW44707.1"/>
    </source>
</evidence>